<sequence length="433" mass="47051">MNDIRSPNLDAEIKTVLRSESTRGIVRNCLQYDRPASPSTQSRAFTMRATRCLSSVITYALFTSVAFARRKVTSEALYQFDEPTWIENFAVRANGLVLPARATSAILTELNLADGNLRTIANESSFGNAIMGITQVAPDFFAMNTMYCDLTILSVNLREDVPIIKKIAEGPSSTSVLNGMAALNSETVLIVDQALGGIWAISLSNRSPSALIIKDESMLDPNNTANGVNGIRVRPGILYFNNPALGTFARMPIDPESGVKTGDAKVIASGQEPDDFEIDERRGVAYLTNGPADTLLEVDLETGRYEVVLGGLPGPTTVRWANGHGALHGAMYVATTGGYPQWLDGNPTVGGAIYRVLVDDCIDGQCDGAMRAKEIGEREGLRLVAGRSTPSEQGDFKMVDEGQEQKGVRKYDDNDEFVEDGELVENKWRAREL</sequence>
<dbReference type="GeneID" id="80912570"/>
<dbReference type="EMBL" id="JAPEUX010000006">
    <property type="protein sequence ID" value="KAJ4350419.1"/>
    <property type="molecule type" value="Genomic_DNA"/>
</dbReference>
<evidence type="ECO:0000313" key="3">
    <source>
        <dbReference type="Proteomes" id="UP001140513"/>
    </source>
</evidence>
<dbReference type="PANTHER" id="PTHR42060:SF1">
    <property type="entry name" value="NHL REPEAT-CONTAINING PROTEIN"/>
    <property type="match status" value="1"/>
</dbReference>
<dbReference type="SUPFAM" id="SSF63829">
    <property type="entry name" value="Calcium-dependent phosphotriesterase"/>
    <property type="match status" value="1"/>
</dbReference>
<dbReference type="RefSeq" id="XP_056069349.1">
    <property type="nucleotide sequence ID" value="XM_056217793.1"/>
</dbReference>
<feature type="compositionally biased region" description="Basic and acidic residues" evidence="1">
    <location>
        <begin position="394"/>
        <end position="412"/>
    </location>
</feature>
<dbReference type="PANTHER" id="PTHR42060">
    <property type="entry name" value="NHL REPEAT-CONTAINING PROTEIN-RELATED"/>
    <property type="match status" value="1"/>
</dbReference>
<dbReference type="Gene3D" id="2.120.10.30">
    <property type="entry name" value="TolB, C-terminal domain"/>
    <property type="match status" value="1"/>
</dbReference>
<protein>
    <recommendedName>
        <fullName evidence="4">Calcium-dependent phosphotriesterase</fullName>
    </recommendedName>
</protein>
<gene>
    <name evidence="2" type="ORF">N0V89_009040</name>
</gene>
<dbReference type="AlphaFoldDB" id="A0A9W9C964"/>
<accession>A0A9W9C964</accession>
<proteinExistence type="predicted"/>
<organism evidence="2 3">
    <name type="scientific">Didymosphaeria variabile</name>
    <dbReference type="NCBI Taxonomy" id="1932322"/>
    <lineage>
        <taxon>Eukaryota</taxon>
        <taxon>Fungi</taxon>
        <taxon>Dikarya</taxon>
        <taxon>Ascomycota</taxon>
        <taxon>Pezizomycotina</taxon>
        <taxon>Dothideomycetes</taxon>
        <taxon>Pleosporomycetidae</taxon>
        <taxon>Pleosporales</taxon>
        <taxon>Massarineae</taxon>
        <taxon>Didymosphaeriaceae</taxon>
        <taxon>Didymosphaeria</taxon>
    </lineage>
</organism>
<comment type="caution">
    <text evidence="2">The sequence shown here is derived from an EMBL/GenBank/DDBJ whole genome shotgun (WGS) entry which is preliminary data.</text>
</comment>
<dbReference type="OrthoDB" id="9977941at2759"/>
<dbReference type="InterPro" id="IPR011042">
    <property type="entry name" value="6-blade_b-propeller_TolB-like"/>
</dbReference>
<reference evidence="2" key="1">
    <citation type="submission" date="2022-10" db="EMBL/GenBank/DDBJ databases">
        <title>Tapping the CABI collections for fungal endophytes: first genome assemblies for Collariella, Neodidymelliopsis, Ascochyta clinopodiicola, Didymella pomorum, Didymosphaeria variabile, Neocosmospora piperis and Neocucurbitaria cava.</title>
        <authorList>
            <person name="Hill R."/>
        </authorList>
    </citation>
    <scope>NUCLEOTIDE SEQUENCE</scope>
    <source>
        <strain evidence="2">IMI 356815</strain>
    </source>
</reference>
<name>A0A9W9C964_9PLEO</name>
<keyword evidence="3" id="KW-1185">Reference proteome</keyword>
<dbReference type="Proteomes" id="UP001140513">
    <property type="component" value="Unassembled WGS sequence"/>
</dbReference>
<evidence type="ECO:0008006" key="4">
    <source>
        <dbReference type="Google" id="ProtNLM"/>
    </source>
</evidence>
<evidence type="ECO:0000313" key="2">
    <source>
        <dbReference type="EMBL" id="KAJ4350419.1"/>
    </source>
</evidence>
<dbReference type="InterPro" id="IPR052998">
    <property type="entry name" value="Hetero-Diels-Alderase-like"/>
</dbReference>
<evidence type="ECO:0000256" key="1">
    <source>
        <dbReference type="SAM" id="MobiDB-lite"/>
    </source>
</evidence>
<feature type="region of interest" description="Disordered" evidence="1">
    <location>
        <begin position="387"/>
        <end position="414"/>
    </location>
</feature>